<dbReference type="InterPro" id="IPR011698">
    <property type="entry name" value="GATase_3"/>
</dbReference>
<evidence type="ECO:0000256" key="7">
    <source>
        <dbReference type="HAMAP-Rule" id="MF_00027"/>
    </source>
</evidence>
<dbReference type="UniPathway" id="UPA00148">
    <property type="reaction ID" value="UER00231"/>
</dbReference>
<sequence>MAEKKIPRIVIAATQSGSGKTTIVTGVLFALAKLGYDVQSYKIGPDYIDPGYHELASGKPGHNLDTWLVPAEKINSIFYKTARKVDIAIIEGVMGLYDGGRKGISSTAALAKQLQAPVILVIDVKSMGDSAAAIALGFKLYDPDVDFAGVILNRIGSENHKRMITDALQRLDIPVLGAIYRNEDMKMPERHLGLTPIGETNAVATVKIIGETIAKQVDVKLLYEIAKKAPRLNGIEADAVTLPFSLRIAVAKDDAFSFYYPESLAVLESMGAQIIFFSPLQDKELPLADGLILGGGFPEIFADQLSANHSMRQSLLHAAKQGMPIYAECGGFMYLTKEIIDFTGKSFAMLGLIPASCKMNDKLQTVGYIEAKALQDTMICEKNSILQGHEFHFSSMILPENKAVDFPWAFEFTKTRNNMTYKSGYAKDNITGSYLHIHFAGNTKAAACFIKKCLGFKTVKNHGEVL</sequence>
<evidence type="ECO:0000259" key="9">
    <source>
        <dbReference type="Pfam" id="PF07685"/>
    </source>
</evidence>
<comment type="pathway">
    <text evidence="7">Cofactor biosynthesis; adenosylcobalamin biosynthesis; cob(II)yrinate a,c-diamide from sirohydrochlorin (anaerobic route): step 10/10.</text>
</comment>
<accession>A0A1H6WEK7</accession>
<evidence type="ECO:0000256" key="6">
    <source>
        <dbReference type="ARBA" id="ARBA00022962"/>
    </source>
</evidence>
<keyword evidence="3 7" id="KW-0547">Nucleotide-binding</keyword>
<dbReference type="InterPro" id="IPR004484">
    <property type="entry name" value="CbiA/CobB_synth"/>
</dbReference>
<evidence type="ECO:0000313" key="11">
    <source>
        <dbReference type="Proteomes" id="UP000199662"/>
    </source>
</evidence>
<dbReference type="Proteomes" id="UP000199662">
    <property type="component" value="Unassembled WGS sequence"/>
</dbReference>
<evidence type="ECO:0000256" key="5">
    <source>
        <dbReference type="ARBA" id="ARBA00022842"/>
    </source>
</evidence>
<dbReference type="Pfam" id="PF01656">
    <property type="entry name" value="CbiA"/>
    <property type="match status" value="1"/>
</dbReference>
<comment type="miscellaneous">
    <text evidence="7">The a and c carboxylates of cobyrinate are activated for nucleophilic attack via formation of a phosphorylated intermediate by ATP. CbiA catalyzes first the amidation of the c-carboxylate, and then that of the a-carboxylate.</text>
</comment>
<feature type="active site" description="Nucleophile" evidence="7">
    <location>
        <position position="329"/>
    </location>
</feature>
<dbReference type="SUPFAM" id="SSF52317">
    <property type="entry name" value="Class I glutamine amidotransferase-like"/>
    <property type="match status" value="1"/>
</dbReference>
<feature type="domain" description="CobB/CobQ-like glutamine amidotransferase" evidence="9">
    <location>
        <begin position="247"/>
        <end position="442"/>
    </location>
</feature>
<dbReference type="STRING" id="84035.SAMN05660742_103184"/>
<evidence type="ECO:0000256" key="1">
    <source>
        <dbReference type="ARBA" id="ARBA00001946"/>
    </source>
</evidence>
<dbReference type="InterPro" id="IPR027417">
    <property type="entry name" value="P-loop_NTPase"/>
</dbReference>
<evidence type="ECO:0000313" key="10">
    <source>
        <dbReference type="EMBL" id="SEJ10735.1"/>
    </source>
</evidence>
<keyword evidence="6 7" id="KW-0315">Glutamine amidotransferase</keyword>
<evidence type="ECO:0000256" key="4">
    <source>
        <dbReference type="ARBA" id="ARBA00022840"/>
    </source>
</evidence>
<dbReference type="GO" id="GO:0005524">
    <property type="term" value="F:ATP binding"/>
    <property type="evidence" value="ECO:0007669"/>
    <property type="project" value="UniProtKB-UniRule"/>
</dbReference>
<dbReference type="InterPro" id="IPR002586">
    <property type="entry name" value="CobQ/CobB/MinD/ParA_Nub-bd_dom"/>
</dbReference>
<dbReference type="AlphaFoldDB" id="A0A1H6WEK7"/>
<gene>
    <name evidence="7" type="primary">cbiA</name>
    <name evidence="10" type="ORF">SAMN05660742_103184</name>
</gene>
<dbReference type="NCBIfam" id="NF002204">
    <property type="entry name" value="PRK01077.1"/>
    <property type="match status" value="1"/>
</dbReference>
<dbReference type="Pfam" id="PF07685">
    <property type="entry name" value="GATase_3"/>
    <property type="match status" value="1"/>
</dbReference>
<name>A0A1H6WEK7_9FIRM</name>
<keyword evidence="2 7" id="KW-0436">Ligase</keyword>
<reference evidence="10 11" key="1">
    <citation type="submission" date="2016-10" db="EMBL/GenBank/DDBJ databases">
        <authorList>
            <person name="de Groot N.N."/>
        </authorList>
    </citation>
    <scope>NUCLEOTIDE SEQUENCE [LARGE SCALE GENOMIC DNA]</scope>
    <source>
        <strain evidence="10 11">DSM 2179</strain>
    </source>
</reference>
<feature type="domain" description="CobQ/CobB/MinD/ParA nucleotide binding" evidence="8">
    <location>
        <begin position="9"/>
        <end position="192"/>
    </location>
</feature>
<dbReference type="InterPro" id="IPR029062">
    <property type="entry name" value="Class_I_gatase-like"/>
</dbReference>
<dbReference type="HAMAP" id="MF_00027">
    <property type="entry name" value="CobB_CbiA"/>
    <property type="match status" value="1"/>
</dbReference>
<dbReference type="GO" id="GO:0009236">
    <property type="term" value="P:cobalamin biosynthetic process"/>
    <property type="evidence" value="ECO:0007669"/>
    <property type="project" value="UniProtKB-UniRule"/>
</dbReference>
<evidence type="ECO:0000256" key="3">
    <source>
        <dbReference type="ARBA" id="ARBA00022741"/>
    </source>
</evidence>
<keyword evidence="7" id="KW-0169">Cobalamin biosynthesis</keyword>
<dbReference type="PANTHER" id="PTHR43873">
    <property type="entry name" value="COBYRINATE A,C-DIAMIDE SYNTHASE"/>
    <property type="match status" value="1"/>
</dbReference>
<dbReference type="PANTHER" id="PTHR43873:SF1">
    <property type="entry name" value="COBYRINATE A,C-DIAMIDE SYNTHASE"/>
    <property type="match status" value="1"/>
</dbReference>
<comment type="function">
    <text evidence="7">Catalyzes the ATP-dependent amidation of the two carboxylate groups at positions a and c of cobyrinate, using either L-glutamine or ammonia as the nitrogen source.</text>
</comment>
<dbReference type="CDD" id="cd03130">
    <property type="entry name" value="GATase1_CobB"/>
    <property type="match status" value="1"/>
</dbReference>
<keyword evidence="11" id="KW-1185">Reference proteome</keyword>
<dbReference type="Gene3D" id="3.40.50.300">
    <property type="entry name" value="P-loop containing nucleotide triphosphate hydrolases"/>
    <property type="match status" value="1"/>
</dbReference>
<dbReference type="RefSeq" id="WP_091829559.1">
    <property type="nucleotide sequence ID" value="NZ_FNZK01000003.1"/>
</dbReference>
<dbReference type="NCBIfam" id="TIGR00379">
    <property type="entry name" value="cobB"/>
    <property type="match status" value="1"/>
</dbReference>
<dbReference type="Gene3D" id="3.40.50.880">
    <property type="match status" value="1"/>
</dbReference>
<dbReference type="EC" id="6.3.5.11" evidence="7"/>
<keyword evidence="5 7" id="KW-0460">Magnesium</keyword>
<keyword evidence="4 7" id="KW-0067">ATP-binding</keyword>
<comment type="similarity">
    <text evidence="7">Belongs to the CobB/CbiA family.</text>
</comment>
<evidence type="ECO:0000256" key="2">
    <source>
        <dbReference type="ARBA" id="ARBA00022598"/>
    </source>
</evidence>
<comment type="cofactor">
    <cofactor evidence="1 7">
        <name>Mg(2+)</name>
        <dbReference type="ChEBI" id="CHEBI:18420"/>
    </cofactor>
</comment>
<organism evidence="10 11">
    <name type="scientific">Propionispira arboris</name>
    <dbReference type="NCBI Taxonomy" id="84035"/>
    <lineage>
        <taxon>Bacteria</taxon>
        <taxon>Bacillati</taxon>
        <taxon>Bacillota</taxon>
        <taxon>Negativicutes</taxon>
        <taxon>Selenomonadales</taxon>
        <taxon>Selenomonadaceae</taxon>
        <taxon>Propionispira</taxon>
    </lineage>
</organism>
<proteinExistence type="inferred from homology"/>
<dbReference type="SUPFAM" id="SSF52540">
    <property type="entry name" value="P-loop containing nucleoside triphosphate hydrolases"/>
    <property type="match status" value="1"/>
</dbReference>
<comment type="catalytic activity">
    <reaction evidence="7">
        <text>cob(II)yrinate + 2 L-glutamine + 2 ATP + 2 H2O = cob(II)yrinate a,c diamide + 2 L-glutamate + 2 ADP + 2 phosphate + 2 H(+)</text>
        <dbReference type="Rhea" id="RHEA:26289"/>
        <dbReference type="ChEBI" id="CHEBI:15377"/>
        <dbReference type="ChEBI" id="CHEBI:15378"/>
        <dbReference type="ChEBI" id="CHEBI:29985"/>
        <dbReference type="ChEBI" id="CHEBI:30616"/>
        <dbReference type="ChEBI" id="CHEBI:43474"/>
        <dbReference type="ChEBI" id="CHEBI:58359"/>
        <dbReference type="ChEBI" id="CHEBI:58537"/>
        <dbReference type="ChEBI" id="CHEBI:58894"/>
        <dbReference type="ChEBI" id="CHEBI:456216"/>
        <dbReference type="EC" id="6.3.5.11"/>
    </reaction>
</comment>
<comment type="domain">
    <text evidence="7">Comprises of two domains. The C-terminal domain contains the binding site for glutamine and catalyzes the hydrolysis of this substrate to glutamate and ammonia. The N-terminal domain is anticipated to bind ATP and cobyrinate and catalyzes the ultimate synthesis of the diamide product. The ammonia produced via the glutaminase domain is probably translocated to the adjacent domain via a molecular tunnel, where it reacts with an activated intermediate.</text>
</comment>
<dbReference type="GO" id="GO:0042242">
    <property type="term" value="F:cobyrinic acid a,c-diamide synthase activity"/>
    <property type="evidence" value="ECO:0007669"/>
    <property type="project" value="UniProtKB-UniRule"/>
</dbReference>
<dbReference type="CDD" id="cd05388">
    <property type="entry name" value="CobB_N"/>
    <property type="match status" value="1"/>
</dbReference>
<evidence type="ECO:0000259" key="8">
    <source>
        <dbReference type="Pfam" id="PF01656"/>
    </source>
</evidence>
<feature type="site" description="Increases nucleophilicity of active site Cys" evidence="7">
    <location>
        <position position="436"/>
    </location>
</feature>
<protein>
    <recommendedName>
        <fullName evidence="7">Cobyrinate a,c-diamide synthase</fullName>
        <ecNumber evidence="7">6.3.5.11</ecNumber>
    </recommendedName>
    <alternativeName>
        <fullName evidence="7">Cobyrinic acid a,c-diamide synthetase</fullName>
    </alternativeName>
</protein>
<dbReference type="EMBL" id="FNZK01000003">
    <property type="protein sequence ID" value="SEJ10735.1"/>
    <property type="molecule type" value="Genomic_DNA"/>
</dbReference>
<dbReference type="PROSITE" id="PS51274">
    <property type="entry name" value="GATASE_COBBQ"/>
    <property type="match status" value="1"/>
</dbReference>